<dbReference type="EMBL" id="JAUOTP010000008">
    <property type="protein sequence ID" value="MDO6415944.1"/>
    <property type="molecule type" value="Genomic_DNA"/>
</dbReference>
<keyword evidence="3" id="KW-1185">Reference proteome</keyword>
<accession>A0ABT8YC84</accession>
<protein>
    <submittedName>
        <fullName evidence="2">Uncharacterized protein</fullName>
    </submittedName>
</protein>
<gene>
    <name evidence="2" type="ORF">Q4F19_16260</name>
</gene>
<reference evidence="2" key="1">
    <citation type="submission" date="2023-07" db="EMBL/GenBank/DDBJ databases">
        <authorList>
            <person name="Kim M."/>
        </authorList>
    </citation>
    <scope>NUCLEOTIDE SEQUENCE</scope>
    <source>
        <strain evidence="2">BIUV-7</strain>
    </source>
</reference>
<evidence type="ECO:0000313" key="3">
    <source>
        <dbReference type="Proteomes" id="UP001169764"/>
    </source>
</evidence>
<organism evidence="2 3">
    <name type="scientific">Sphingomonas natans</name>
    <dbReference type="NCBI Taxonomy" id="3063330"/>
    <lineage>
        <taxon>Bacteria</taxon>
        <taxon>Pseudomonadati</taxon>
        <taxon>Pseudomonadota</taxon>
        <taxon>Alphaproteobacteria</taxon>
        <taxon>Sphingomonadales</taxon>
        <taxon>Sphingomonadaceae</taxon>
        <taxon>Sphingomonas</taxon>
    </lineage>
</organism>
<evidence type="ECO:0000313" key="2">
    <source>
        <dbReference type="EMBL" id="MDO6415944.1"/>
    </source>
</evidence>
<feature type="region of interest" description="Disordered" evidence="1">
    <location>
        <begin position="36"/>
        <end position="71"/>
    </location>
</feature>
<feature type="compositionally biased region" description="Basic and acidic residues" evidence="1">
    <location>
        <begin position="1"/>
        <end position="10"/>
    </location>
</feature>
<feature type="region of interest" description="Disordered" evidence="1">
    <location>
        <begin position="1"/>
        <end position="20"/>
    </location>
</feature>
<proteinExistence type="predicted"/>
<comment type="caution">
    <text evidence="2">The sequence shown here is derived from an EMBL/GenBank/DDBJ whole genome shotgun (WGS) entry which is preliminary data.</text>
</comment>
<sequence>MKPNKSHDTPSDVDAEAGQVLVEGPDGIMISFTPEAAVETGHRLQGSASKAPDQADGKRPPFDAQSLLPRR</sequence>
<dbReference type="RefSeq" id="WP_303544695.1">
    <property type="nucleotide sequence ID" value="NZ_JAUOTP010000008.1"/>
</dbReference>
<evidence type="ECO:0000256" key="1">
    <source>
        <dbReference type="SAM" id="MobiDB-lite"/>
    </source>
</evidence>
<name>A0ABT8YC84_9SPHN</name>
<dbReference type="Proteomes" id="UP001169764">
    <property type="component" value="Unassembled WGS sequence"/>
</dbReference>